<keyword evidence="4" id="KW-1185">Reference proteome</keyword>
<evidence type="ECO:0000256" key="1">
    <source>
        <dbReference type="SAM" id="Phobius"/>
    </source>
</evidence>
<sequence length="151" mass="16078">MSGTAIPWARLRDDEGSTLLLTIFYGFLGLVLVLAVVAATSLYLERKQLFTIADGAALAGAESFELDEVTVRDGVLSPELRPEEVRAAAAEYVSGLPQAGLESLSIDRATTDDGVSASVTLSAWWRPPVLTLVVPSGIRLDVTATARSVFR</sequence>
<feature type="domain" description="Putative Flp pilus-assembly TadG-like N-terminal" evidence="2">
    <location>
        <begin position="16"/>
        <end position="61"/>
    </location>
</feature>
<accession>A0ABW1VC72</accession>
<dbReference type="EMBL" id="JBHSTP010000001">
    <property type="protein sequence ID" value="MFC6355115.1"/>
    <property type="molecule type" value="Genomic_DNA"/>
</dbReference>
<evidence type="ECO:0000259" key="2">
    <source>
        <dbReference type="Pfam" id="PF13400"/>
    </source>
</evidence>
<keyword evidence="1" id="KW-1133">Transmembrane helix</keyword>
<evidence type="ECO:0000313" key="4">
    <source>
        <dbReference type="Proteomes" id="UP001596306"/>
    </source>
</evidence>
<dbReference type="InterPro" id="IPR028087">
    <property type="entry name" value="Tad_N"/>
</dbReference>
<keyword evidence="1" id="KW-0812">Transmembrane</keyword>
<protein>
    <submittedName>
        <fullName evidence="3">Pilus assembly protein TadG-related protein</fullName>
    </submittedName>
</protein>
<name>A0ABW1VC72_9MICO</name>
<comment type="caution">
    <text evidence="3">The sequence shown here is derived from an EMBL/GenBank/DDBJ whole genome shotgun (WGS) entry which is preliminary data.</text>
</comment>
<dbReference type="Pfam" id="PF13400">
    <property type="entry name" value="Tad"/>
    <property type="match status" value="1"/>
</dbReference>
<keyword evidence="1" id="KW-0472">Membrane</keyword>
<dbReference type="RefSeq" id="WP_386727492.1">
    <property type="nucleotide sequence ID" value="NZ_JBHSTP010000001.1"/>
</dbReference>
<dbReference type="Proteomes" id="UP001596306">
    <property type="component" value="Unassembled WGS sequence"/>
</dbReference>
<reference evidence="4" key="1">
    <citation type="journal article" date="2019" name="Int. J. Syst. Evol. Microbiol.">
        <title>The Global Catalogue of Microorganisms (GCM) 10K type strain sequencing project: providing services to taxonomists for standard genome sequencing and annotation.</title>
        <authorList>
            <consortium name="The Broad Institute Genomics Platform"/>
            <consortium name="The Broad Institute Genome Sequencing Center for Infectious Disease"/>
            <person name="Wu L."/>
            <person name="Ma J."/>
        </authorList>
    </citation>
    <scope>NUCLEOTIDE SEQUENCE [LARGE SCALE GENOMIC DNA]</scope>
    <source>
        <strain evidence="4">CCUG 43304</strain>
    </source>
</reference>
<proteinExistence type="predicted"/>
<feature type="transmembrane region" description="Helical" evidence="1">
    <location>
        <begin position="20"/>
        <end position="44"/>
    </location>
</feature>
<evidence type="ECO:0000313" key="3">
    <source>
        <dbReference type="EMBL" id="MFC6355115.1"/>
    </source>
</evidence>
<organism evidence="3 4">
    <name type="scientific">Luethyella okanaganae</name>
    <dbReference type="NCBI Taxonomy" id="69372"/>
    <lineage>
        <taxon>Bacteria</taxon>
        <taxon>Bacillati</taxon>
        <taxon>Actinomycetota</taxon>
        <taxon>Actinomycetes</taxon>
        <taxon>Micrococcales</taxon>
        <taxon>Microbacteriaceae</taxon>
        <taxon>Luethyella</taxon>
    </lineage>
</organism>
<gene>
    <name evidence="3" type="ORF">ACFQB0_03180</name>
</gene>